<dbReference type="Pfam" id="PF14525">
    <property type="entry name" value="AraC_binding_2"/>
    <property type="match status" value="1"/>
</dbReference>
<reference evidence="2 3" key="1">
    <citation type="submission" date="2017-03" db="EMBL/GenBank/DDBJ databases">
        <title>Genome analysis of strain PAMC 26510.</title>
        <authorList>
            <person name="Oh H.-M."/>
            <person name="Yang J.-A."/>
        </authorList>
    </citation>
    <scope>NUCLEOTIDE SEQUENCE [LARGE SCALE GENOMIC DNA]</scope>
    <source>
        <strain evidence="2 3">PAMC 26510</strain>
    </source>
</reference>
<accession>A0A2C9XV55</accession>
<name>A0A2C9XV55_CABSO</name>
<evidence type="ECO:0000313" key="2">
    <source>
        <dbReference type="EMBL" id="OTP74100.1"/>
    </source>
</evidence>
<evidence type="ECO:0000313" key="3">
    <source>
        <dbReference type="Proteomes" id="UP000194546"/>
    </source>
</evidence>
<evidence type="ECO:0000259" key="1">
    <source>
        <dbReference type="Pfam" id="PF14525"/>
    </source>
</evidence>
<organism evidence="2 3">
    <name type="scientific">Caballeronia sordidicola</name>
    <name type="common">Burkholderia sordidicola</name>
    <dbReference type="NCBI Taxonomy" id="196367"/>
    <lineage>
        <taxon>Bacteria</taxon>
        <taxon>Pseudomonadati</taxon>
        <taxon>Pseudomonadota</taxon>
        <taxon>Betaproteobacteria</taxon>
        <taxon>Burkholderiales</taxon>
        <taxon>Burkholderiaceae</taxon>
        <taxon>Caballeronia</taxon>
    </lineage>
</organism>
<protein>
    <submittedName>
        <fullName evidence="2">Transcriptional regulator, AraC family</fullName>
    </submittedName>
</protein>
<proteinExistence type="predicted"/>
<dbReference type="InterPro" id="IPR035418">
    <property type="entry name" value="AraC-bd_2"/>
</dbReference>
<gene>
    <name evidence="2" type="ORF">PAMC26510_17360</name>
</gene>
<dbReference type="EMBL" id="NBTY01000091">
    <property type="protein sequence ID" value="OTP74100.1"/>
    <property type="molecule type" value="Genomic_DNA"/>
</dbReference>
<comment type="caution">
    <text evidence="2">The sequence shown here is derived from an EMBL/GenBank/DDBJ whole genome shotgun (WGS) entry which is preliminary data.</text>
</comment>
<dbReference type="Proteomes" id="UP000194546">
    <property type="component" value="Unassembled WGS sequence"/>
</dbReference>
<feature type="domain" description="Transcription regulator HTH AraC- type ligand binding" evidence="1">
    <location>
        <begin position="26"/>
        <end position="194"/>
    </location>
</feature>
<dbReference type="AlphaFoldDB" id="A0A2C9XV55"/>
<sequence length="292" mass="31728">MSQAAFRADALRGYRLFESTDLDETRELISRVMQPHALVPSGTGRGRSHMDFVKLGRLGLGTIAFGGAMRVSVQSVDGYYLLMFCVTGNAEVRTMGRSMQVNRNQGVLCAPGQAFDALLSPRCEQFVLRIDPMALKAQAGLAAQDFASLVPVGSSHLRCWMQQLQLAASSPELLASARSNSRVATHLESLLIDLFAAGHVGNEINTGFASSVACVARLCEARRGVYRSKLQGTAGVTRYCQRRRRFGSHVARRLSAFSRREPHAACAAIAAGTRTRRVAHGAFGREGRRDCP</sequence>